<name>A0A765X713_ECOLX</name>
<reference evidence="1" key="1">
    <citation type="journal article" date="2018" name="Genome Biol.">
        <title>SKESA: strategic k-mer extension for scrupulous assemblies.</title>
        <authorList>
            <person name="Souvorov A."/>
            <person name="Agarwala R."/>
            <person name="Lipman D.J."/>
        </authorList>
    </citation>
    <scope>NUCLEOTIDE SEQUENCE [LARGE SCALE GENOMIC DNA]</scope>
    <source>
        <strain evidence="1">1839</strain>
    </source>
</reference>
<dbReference type="AlphaFoldDB" id="A0A765X713"/>
<reference evidence="1" key="2">
    <citation type="submission" date="2020-02" db="EMBL/GenBank/DDBJ databases">
        <authorList>
            <consortium name="NCBI Pathogen Detection Project"/>
        </authorList>
    </citation>
    <scope>NUCLEOTIDE SEQUENCE</scope>
    <source>
        <strain evidence="1">1839</strain>
    </source>
</reference>
<accession>A0A765X713</accession>
<gene>
    <name evidence="1" type="ORF">GGB84_002151</name>
</gene>
<dbReference type="EMBL" id="DAAYTU010000011">
    <property type="protein sequence ID" value="HAG5770492.1"/>
    <property type="molecule type" value="Genomic_DNA"/>
</dbReference>
<protein>
    <submittedName>
        <fullName evidence="1">Uncharacterized protein</fullName>
    </submittedName>
</protein>
<proteinExistence type="predicted"/>
<sequence length="73" mass="8421">MAQQAIKNKGVSGYTYWHLFHDFTEINATVMGHAIQLELPPLYTKHHVEITAVNLPVKAIARTHYFLFIDKKI</sequence>
<organism evidence="1">
    <name type="scientific">Escherichia coli</name>
    <dbReference type="NCBI Taxonomy" id="562"/>
    <lineage>
        <taxon>Bacteria</taxon>
        <taxon>Pseudomonadati</taxon>
        <taxon>Pseudomonadota</taxon>
        <taxon>Gammaproteobacteria</taxon>
        <taxon>Enterobacterales</taxon>
        <taxon>Enterobacteriaceae</taxon>
        <taxon>Escherichia</taxon>
    </lineage>
</organism>
<evidence type="ECO:0000313" key="1">
    <source>
        <dbReference type="EMBL" id="HAG5770492.1"/>
    </source>
</evidence>
<comment type="caution">
    <text evidence="1">The sequence shown here is derived from an EMBL/GenBank/DDBJ whole genome shotgun (WGS) entry which is preliminary data.</text>
</comment>